<sequence length="59" mass="6241">MDDLSPFATDDPDTVRDPSQLATDVSARSSSRPVPAHDLSNVPARNLPLVRGPFNPIGG</sequence>
<evidence type="ECO:0000313" key="3">
    <source>
        <dbReference type="Proteomes" id="UP000712600"/>
    </source>
</evidence>
<protein>
    <submittedName>
        <fullName evidence="2">Uncharacterized protein</fullName>
    </submittedName>
</protein>
<dbReference type="AlphaFoldDB" id="A0A8S9SFE4"/>
<dbReference type="Proteomes" id="UP000712600">
    <property type="component" value="Unassembled WGS sequence"/>
</dbReference>
<name>A0A8S9SFE4_BRACR</name>
<evidence type="ECO:0000313" key="2">
    <source>
        <dbReference type="EMBL" id="KAF3599357.1"/>
    </source>
</evidence>
<proteinExistence type="predicted"/>
<feature type="region of interest" description="Disordered" evidence="1">
    <location>
        <begin position="1"/>
        <end position="59"/>
    </location>
</feature>
<dbReference type="EMBL" id="QGKX02000004">
    <property type="protein sequence ID" value="KAF3599357.1"/>
    <property type="molecule type" value="Genomic_DNA"/>
</dbReference>
<reference evidence="2" key="1">
    <citation type="submission" date="2019-12" db="EMBL/GenBank/DDBJ databases">
        <title>Genome sequencing and annotation of Brassica cretica.</title>
        <authorList>
            <person name="Studholme D.J."/>
            <person name="Sarris P."/>
        </authorList>
    </citation>
    <scope>NUCLEOTIDE SEQUENCE</scope>
    <source>
        <strain evidence="2">PFS-109/04</strain>
        <tissue evidence="2">Leaf</tissue>
    </source>
</reference>
<organism evidence="2 3">
    <name type="scientific">Brassica cretica</name>
    <name type="common">Mustard</name>
    <dbReference type="NCBI Taxonomy" id="69181"/>
    <lineage>
        <taxon>Eukaryota</taxon>
        <taxon>Viridiplantae</taxon>
        <taxon>Streptophyta</taxon>
        <taxon>Embryophyta</taxon>
        <taxon>Tracheophyta</taxon>
        <taxon>Spermatophyta</taxon>
        <taxon>Magnoliopsida</taxon>
        <taxon>eudicotyledons</taxon>
        <taxon>Gunneridae</taxon>
        <taxon>Pentapetalae</taxon>
        <taxon>rosids</taxon>
        <taxon>malvids</taxon>
        <taxon>Brassicales</taxon>
        <taxon>Brassicaceae</taxon>
        <taxon>Brassiceae</taxon>
        <taxon>Brassica</taxon>
    </lineage>
</organism>
<feature type="compositionally biased region" description="Polar residues" evidence="1">
    <location>
        <begin position="20"/>
        <end position="32"/>
    </location>
</feature>
<evidence type="ECO:0000256" key="1">
    <source>
        <dbReference type="SAM" id="MobiDB-lite"/>
    </source>
</evidence>
<accession>A0A8S9SFE4</accession>
<comment type="caution">
    <text evidence="2">The sequence shown here is derived from an EMBL/GenBank/DDBJ whole genome shotgun (WGS) entry which is preliminary data.</text>
</comment>
<gene>
    <name evidence="2" type="ORF">F2Q69_00038169</name>
</gene>